<accession>A0A8D2JIP8</accession>
<dbReference type="GeneID" id="123019833"/>
<keyword evidence="3" id="KW-1185">Reference proteome</keyword>
<gene>
    <name evidence="2" type="primary">LSMEM1</name>
</gene>
<dbReference type="PANTHER" id="PTHR36475">
    <property type="entry name" value="LEUCINE-RICH SINGLE-PASS MEMBRANE PROTEIN 1"/>
    <property type="match status" value="1"/>
</dbReference>
<organism evidence="2 3">
    <name type="scientific">Varanus komodoensis</name>
    <name type="common">Komodo dragon</name>
    <dbReference type="NCBI Taxonomy" id="61221"/>
    <lineage>
        <taxon>Eukaryota</taxon>
        <taxon>Metazoa</taxon>
        <taxon>Chordata</taxon>
        <taxon>Craniata</taxon>
        <taxon>Vertebrata</taxon>
        <taxon>Euteleostomi</taxon>
        <taxon>Lepidosauria</taxon>
        <taxon>Squamata</taxon>
        <taxon>Bifurcata</taxon>
        <taxon>Unidentata</taxon>
        <taxon>Episquamata</taxon>
        <taxon>Toxicofera</taxon>
        <taxon>Anguimorpha</taxon>
        <taxon>Paleoanguimorpha</taxon>
        <taxon>Varanoidea</taxon>
        <taxon>Varanidae</taxon>
        <taxon>Varanus</taxon>
    </lineage>
</organism>
<keyword evidence="1" id="KW-0812">Transmembrane</keyword>
<dbReference type="Pfam" id="PF15145">
    <property type="entry name" value="DUF4577"/>
    <property type="match status" value="1"/>
</dbReference>
<protein>
    <submittedName>
        <fullName evidence="2">Leucine rich single-pass membrane protein 1</fullName>
    </submittedName>
</protein>
<keyword evidence="1" id="KW-1133">Transmembrane helix</keyword>
<dbReference type="PANTHER" id="PTHR36475:SF1">
    <property type="entry name" value="LEUCINE-RICH SINGLE-PASS MEMBRANE PROTEIN 1"/>
    <property type="match status" value="1"/>
</dbReference>
<evidence type="ECO:0000313" key="3">
    <source>
        <dbReference type="Proteomes" id="UP000694545"/>
    </source>
</evidence>
<reference evidence="2" key="2">
    <citation type="submission" date="2025-09" db="UniProtKB">
        <authorList>
            <consortium name="Ensembl"/>
        </authorList>
    </citation>
    <scope>IDENTIFICATION</scope>
</reference>
<evidence type="ECO:0000256" key="1">
    <source>
        <dbReference type="SAM" id="Phobius"/>
    </source>
</evidence>
<evidence type="ECO:0000313" key="2">
    <source>
        <dbReference type="Ensembl" id="ENSVKKP00000010877.1"/>
    </source>
</evidence>
<dbReference type="OMA" id="CPAESQH"/>
<dbReference type="AlphaFoldDB" id="A0A8D2JIP8"/>
<name>A0A8D2JIP8_VARKO</name>
<dbReference type="InterPro" id="IPR028099">
    <property type="entry name" value="DUF4577"/>
</dbReference>
<dbReference type="KEGG" id="vko:123019833"/>
<sequence length="141" mass="15999">MERSSAEGVLQNSHEERKLYAVDSLNNLNEQSICVDRSPQQPVLEEHLDSTGCLTKQSSGKCQSWFFVTLIITLIVSLALVSFVIILVVHTGDKMAEVSRMVVLERKSIEDLKKLNDMILQYLNQTEWMENIGNLSAMQTR</sequence>
<proteinExistence type="predicted"/>
<reference evidence="2" key="1">
    <citation type="submission" date="2025-08" db="UniProtKB">
        <authorList>
            <consortium name="Ensembl"/>
        </authorList>
    </citation>
    <scope>IDENTIFICATION</scope>
</reference>
<keyword evidence="1" id="KW-0472">Membrane</keyword>
<dbReference type="CTD" id="286006"/>
<feature type="transmembrane region" description="Helical" evidence="1">
    <location>
        <begin position="65"/>
        <end position="89"/>
    </location>
</feature>
<dbReference type="Proteomes" id="UP000694545">
    <property type="component" value="Unplaced"/>
</dbReference>
<dbReference type="Ensembl" id="ENSVKKT00000011138.1">
    <property type="protein sequence ID" value="ENSVKKP00000010877.1"/>
    <property type="gene ID" value="ENSVKKG00000007635.1"/>
</dbReference>
<dbReference type="OrthoDB" id="9942858at2759"/>
<dbReference type="RefSeq" id="XP_044278859.1">
    <property type="nucleotide sequence ID" value="XM_044422924.1"/>
</dbReference>